<dbReference type="OrthoDB" id="66881at2759"/>
<dbReference type="PRINTS" id="PR00368">
    <property type="entry name" value="FADPNR"/>
</dbReference>
<keyword evidence="2" id="KW-0285">Flavoprotein</keyword>
<protein>
    <recommendedName>
        <fullName evidence="6">DUF6314 domain-containing protein</fullName>
    </recommendedName>
</protein>
<proteinExistence type="inferred from homology"/>
<evidence type="ECO:0000256" key="5">
    <source>
        <dbReference type="SAM" id="MobiDB-lite"/>
    </source>
</evidence>
<sequence>MVKTVCIVGAGPSGLVAAKTLLHNTAPGEFKVTVFDAQEQIGGLWPTSKADNKRQVHPLMWANQSRHTVQFSEQAWDDKDPQFPQGWMIGRYLERYLERFLTSNPDFQLKLGKRVERAERPRGSSEGWDITVGSNSETEHFDYLLVASGFFGKPIIPESLSKDSTIPIVHSSHYRDLENLLGKGRSGGGKILIVGGQMSGVEIAGTIASHLSSEVNSPDVSKIADIDKYSIHHVIQRPIWVFPLFTSPKPTSPAAPFLPLDFASYNLNNRPKPLSNTQGHVTEETAKAAHGIFKNVVGTDQSEFSPLLKVDDQNDNQQPYLAVSEWYSDFVRSGVIELSKGKVGGLEGSTATLSDGSKVEDIAAVVVATGFDPSPCIDFFPAEVLKTLQHSPKHVDQPVALAFHGTHHSEVPGLGFVGFYRSPYWGIMQMQARFVAALWSDNVAPGRSSQPFQDKLRDDVSIQRTLDLREDPRMSQFPMGDYIYLINEFSEALSMEIQKSLTPPVPSLPHNDQPLDMLTPARSSNSNDDQESKAAATKSLEQTHKVATDGLTTSRFVAHAVFRSLLGTWKLERDLISKLPTHPTGHFSGTAQFLLREKTKDGLRCAGNPSESAEEEDLGMEYLYIEEGEFKTEQGFGFKATRRYVWRYDELKDVLSVWFSKPDDLKRADYLFHEIEFTEPTETGWAAKAGHLCIDDYYNVKYNFAFQAVNLKEWGIEYTVNGPKKDYTIRGTYTR</sequence>
<dbReference type="GO" id="GO:0050660">
    <property type="term" value="F:flavin adenine dinucleotide binding"/>
    <property type="evidence" value="ECO:0007669"/>
    <property type="project" value="InterPro"/>
</dbReference>
<reference evidence="7" key="1">
    <citation type="journal article" date="2020" name="BMC Genomics">
        <title>Correction to: Identification and distribution of gene clusters required for synthesis of sphingolipid metabolism inhibitors in diverse species of the filamentous fungus Fusarium.</title>
        <authorList>
            <person name="Kim H.S."/>
            <person name="Lohmar J.M."/>
            <person name="Busman M."/>
            <person name="Brown D.W."/>
            <person name="Naumann T.A."/>
            <person name="Divon H.H."/>
            <person name="Lysoe E."/>
            <person name="Uhlig S."/>
            <person name="Proctor R.H."/>
        </authorList>
    </citation>
    <scope>NUCLEOTIDE SEQUENCE</scope>
    <source>
        <strain evidence="7">NRRL 22465</strain>
    </source>
</reference>
<dbReference type="EMBL" id="JABEYC010000257">
    <property type="protein sequence ID" value="KAF4980098.1"/>
    <property type="molecule type" value="Genomic_DNA"/>
</dbReference>
<evidence type="ECO:0000256" key="2">
    <source>
        <dbReference type="ARBA" id="ARBA00022630"/>
    </source>
</evidence>
<dbReference type="GO" id="GO:0004499">
    <property type="term" value="F:N,N-dimethylaniline monooxygenase activity"/>
    <property type="evidence" value="ECO:0007669"/>
    <property type="project" value="InterPro"/>
</dbReference>
<keyword evidence="3" id="KW-0274">FAD</keyword>
<dbReference type="Gene3D" id="3.50.50.60">
    <property type="entry name" value="FAD/NAD(P)-binding domain"/>
    <property type="match status" value="3"/>
</dbReference>
<accession>A0A8H4UMX6</accession>
<reference evidence="7" key="2">
    <citation type="submission" date="2020-05" db="EMBL/GenBank/DDBJ databases">
        <authorList>
            <person name="Kim H.-S."/>
            <person name="Proctor R.H."/>
            <person name="Brown D.W."/>
        </authorList>
    </citation>
    <scope>NUCLEOTIDE SEQUENCE</scope>
    <source>
        <strain evidence="7">NRRL 22465</strain>
    </source>
</reference>
<dbReference type="InterPro" id="IPR050346">
    <property type="entry name" value="FMO-like"/>
</dbReference>
<feature type="domain" description="DUF6314" evidence="6">
    <location>
        <begin position="565"/>
        <end position="735"/>
    </location>
</feature>
<comment type="caution">
    <text evidence="7">The sequence shown here is derived from an EMBL/GenBank/DDBJ whole genome shotgun (WGS) entry which is preliminary data.</text>
</comment>
<name>A0A8H4UMX6_9HYPO</name>
<dbReference type="SUPFAM" id="SSF51905">
    <property type="entry name" value="FAD/NAD(P)-binding domain"/>
    <property type="match status" value="1"/>
</dbReference>
<keyword evidence="4" id="KW-0560">Oxidoreductase</keyword>
<evidence type="ECO:0000313" key="7">
    <source>
        <dbReference type="EMBL" id="KAF4980098.1"/>
    </source>
</evidence>
<dbReference type="AlphaFoldDB" id="A0A8H4UMX6"/>
<dbReference type="Pfam" id="PF19834">
    <property type="entry name" value="DUF6314"/>
    <property type="match status" value="1"/>
</dbReference>
<dbReference type="PANTHER" id="PTHR23023">
    <property type="entry name" value="DIMETHYLANILINE MONOOXYGENASE"/>
    <property type="match status" value="1"/>
</dbReference>
<evidence type="ECO:0000256" key="1">
    <source>
        <dbReference type="ARBA" id="ARBA00009183"/>
    </source>
</evidence>
<evidence type="ECO:0000256" key="4">
    <source>
        <dbReference type="ARBA" id="ARBA00023002"/>
    </source>
</evidence>
<feature type="region of interest" description="Disordered" evidence="5">
    <location>
        <begin position="501"/>
        <end position="539"/>
    </location>
</feature>
<dbReference type="InterPro" id="IPR036188">
    <property type="entry name" value="FAD/NAD-bd_sf"/>
</dbReference>
<evidence type="ECO:0000256" key="3">
    <source>
        <dbReference type="ARBA" id="ARBA00022827"/>
    </source>
</evidence>
<gene>
    <name evidence="7" type="ORF">FZEAL_3819</name>
</gene>
<dbReference type="InterPro" id="IPR045632">
    <property type="entry name" value="DUF6314"/>
</dbReference>
<comment type="similarity">
    <text evidence="1">Belongs to the FMO family.</text>
</comment>
<dbReference type="Pfam" id="PF00743">
    <property type="entry name" value="FMO-like"/>
    <property type="match status" value="1"/>
</dbReference>
<organism evidence="7 8">
    <name type="scientific">Fusarium zealandicum</name>
    <dbReference type="NCBI Taxonomy" id="1053134"/>
    <lineage>
        <taxon>Eukaryota</taxon>
        <taxon>Fungi</taxon>
        <taxon>Dikarya</taxon>
        <taxon>Ascomycota</taxon>
        <taxon>Pezizomycotina</taxon>
        <taxon>Sordariomycetes</taxon>
        <taxon>Hypocreomycetidae</taxon>
        <taxon>Hypocreales</taxon>
        <taxon>Nectriaceae</taxon>
        <taxon>Fusarium</taxon>
        <taxon>Fusarium staphyleae species complex</taxon>
    </lineage>
</organism>
<dbReference type="Proteomes" id="UP000635477">
    <property type="component" value="Unassembled WGS sequence"/>
</dbReference>
<dbReference type="GO" id="GO:0050661">
    <property type="term" value="F:NADP binding"/>
    <property type="evidence" value="ECO:0007669"/>
    <property type="project" value="InterPro"/>
</dbReference>
<evidence type="ECO:0000313" key="8">
    <source>
        <dbReference type="Proteomes" id="UP000635477"/>
    </source>
</evidence>
<dbReference type="InterPro" id="IPR020946">
    <property type="entry name" value="Flavin_mOase-like"/>
</dbReference>
<evidence type="ECO:0000259" key="6">
    <source>
        <dbReference type="Pfam" id="PF19834"/>
    </source>
</evidence>
<keyword evidence="8" id="KW-1185">Reference proteome</keyword>